<keyword evidence="1" id="KW-0812">Transmembrane</keyword>
<sequence length="71" mass="8208">MILFALNVIVIAAMITFFIKSISTFKDIKDDNEEYVKEMNKKGSRYMIISVLLVPIAIIISFKIIVDMFLF</sequence>
<comment type="caution">
    <text evidence="2">The sequence shown here is derived from an EMBL/GenBank/DDBJ whole genome shotgun (WGS) entry which is preliminary data.</text>
</comment>
<gene>
    <name evidence="2" type="ORF">K5V21_08255</name>
</gene>
<keyword evidence="1" id="KW-0472">Membrane</keyword>
<feature type="transmembrane region" description="Helical" evidence="1">
    <location>
        <begin position="46"/>
        <end position="66"/>
    </location>
</feature>
<dbReference type="Proteomes" id="UP001299068">
    <property type="component" value="Unassembled WGS sequence"/>
</dbReference>
<name>A0ABS7KY28_CLOSR</name>
<dbReference type="RefSeq" id="WP_221860763.1">
    <property type="nucleotide sequence ID" value="NZ_JAIKTU010000006.1"/>
</dbReference>
<keyword evidence="1" id="KW-1133">Transmembrane helix</keyword>
<evidence type="ECO:0000313" key="2">
    <source>
        <dbReference type="EMBL" id="MBY0755447.1"/>
    </source>
</evidence>
<dbReference type="EMBL" id="JAIKTU010000006">
    <property type="protein sequence ID" value="MBY0755447.1"/>
    <property type="molecule type" value="Genomic_DNA"/>
</dbReference>
<evidence type="ECO:0000256" key="1">
    <source>
        <dbReference type="SAM" id="Phobius"/>
    </source>
</evidence>
<feature type="transmembrane region" description="Helical" evidence="1">
    <location>
        <begin position="6"/>
        <end position="25"/>
    </location>
</feature>
<keyword evidence="3" id="KW-1185">Reference proteome</keyword>
<organism evidence="2 3">
    <name type="scientific">Clostridium sardiniense</name>
    <name type="common">Clostridium absonum</name>
    <dbReference type="NCBI Taxonomy" id="29369"/>
    <lineage>
        <taxon>Bacteria</taxon>
        <taxon>Bacillati</taxon>
        <taxon>Bacillota</taxon>
        <taxon>Clostridia</taxon>
        <taxon>Eubacteriales</taxon>
        <taxon>Clostridiaceae</taxon>
        <taxon>Clostridium</taxon>
    </lineage>
</organism>
<protein>
    <submittedName>
        <fullName evidence="2">Uncharacterized protein</fullName>
    </submittedName>
</protein>
<proteinExistence type="predicted"/>
<evidence type="ECO:0000313" key="3">
    <source>
        <dbReference type="Proteomes" id="UP001299068"/>
    </source>
</evidence>
<accession>A0ABS7KY28</accession>
<reference evidence="2 3" key="1">
    <citation type="journal article" date="2021" name="Cell Host Microbe">
        <title>in vivo commensal control of Clostridioides difficile virulence.</title>
        <authorList>
            <person name="Girinathan B.P."/>
            <person name="Dibenedetto N."/>
            <person name="Worley J.N."/>
            <person name="Peltier J."/>
            <person name="Arrieta-Ortiz M.L."/>
            <person name="Rupa Christinal Immanuel S."/>
            <person name="Lavin R."/>
            <person name="Delaney M.L."/>
            <person name="Cummins C."/>
            <person name="Hoffmann M."/>
            <person name="Luo Y."/>
            <person name="Gonzalez-Escalona N."/>
            <person name="Allard M."/>
            <person name="Onderdonk A.B."/>
            <person name="Gerber G.K."/>
            <person name="Sonenshein A.L."/>
            <person name="Baliga N."/>
            <person name="Dupuy B."/>
            <person name="Bry L."/>
        </authorList>
    </citation>
    <scope>NUCLEOTIDE SEQUENCE [LARGE SCALE GENOMIC DNA]</scope>
    <source>
        <strain evidence="2 3">DSM 599</strain>
    </source>
</reference>